<reference evidence="1 2" key="1">
    <citation type="submission" date="2021-01" db="EMBL/GenBank/DDBJ databases">
        <title>Genomic Encyclopedia of Type Strains, Phase IV (KMG-IV): sequencing the most valuable type-strain genomes for metagenomic binning, comparative biology and taxonomic classification.</title>
        <authorList>
            <person name="Goeker M."/>
        </authorList>
    </citation>
    <scope>NUCLEOTIDE SEQUENCE [LARGE SCALE GENOMIC DNA]</scope>
    <source>
        <strain evidence="1 2">DSM 105482</strain>
    </source>
</reference>
<proteinExistence type="predicted"/>
<dbReference type="Proteomes" id="UP000823486">
    <property type="component" value="Unassembled WGS sequence"/>
</dbReference>
<dbReference type="EMBL" id="JAFBFI010000003">
    <property type="protein sequence ID" value="MBM7691629.1"/>
    <property type="molecule type" value="Genomic_DNA"/>
</dbReference>
<accession>A0ABS2QER4</accession>
<evidence type="ECO:0000313" key="2">
    <source>
        <dbReference type="Proteomes" id="UP000823486"/>
    </source>
</evidence>
<dbReference type="InterPro" id="IPR017645">
    <property type="entry name" value="Dnd_assoc_1"/>
</dbReference>
<dbReference type="NCBIfam" id="TIGR03236">
    <property type="entry name" value="dnd_assoc_1"/>
    <property type="match status" value="1"/>
</dbReference>
<comment type="caution">
    <text evidence="1">The sequence shown here is derived from an EMBL/GenBank/DDBJ whole genome shotgun (WGS) entry which is preliminary data.</text>
</comment>
<protein>
    <submittedName>
        <fullName evidence="1">DNA phosphorothioation-dependent restriction protein DptG</fullName>
    </submittedName>
</protein>
<sequence>MEQILKVDYLTDNIKNKNKNDTGMALDVLPFLTKRTQEIRKSGFNKVLGEFIRKICEVKLDEKSLKNKELFISSEDNILSEHMADSVEFDNEDDKYDFIRFLSQYLFNQEEIKPVHPYIFNFIKVDKKLNNEFGKYASFMYESFVKGNQEIKNVFGSKETEDILTELVLSKMDVLEEQKNKQEKEYQPLLPAFTSLYQEDLLYLSKYKDYFLTSFPLLTHYYVFMYACQLILKFEQFTEADFQKVQPLYFALEMESISKRRKAADELEGFKFIKDHSINLFRHIHTISHLSHNIFNDDLYKRGQKIPFMPYSELNKRIKENGEEFEESFFRDVKQWIYKYQEWSRKKVTDDSNDLESAFKVLFNCLKAGMNAGVCEKYGKNIEDLGAGQFIKSRGSLGQILNIKHDFLLLLTAVSVKDKRIPLNELFVEFEKRGLAFDRYSKKEIITLFDNLNILDKKSDSGDAQYVKPIL</sequence>
<name>A0ABS2QER4_9BACI</name>
<organism evidence="1 2">
    <name type="scientific">Peribacillus deserti</name>
    <dbReference type="NCBI Taxonomy" id="673318"/>
    <lineage>
        <taxon>Bacteria</taxon>
        <taxon>Bacillati</taxon>
        <taxon>Bacillota</taxon>
        <taxon>Bacilli</taxon>
        <taxon>Bacillales</taxon>
        <taxon>Bacillaceae</taxon>
        <taxon>Peribacillus</taxon>
    </lineage>
</organism>
<keyword evidence="2" id="KW-1185">Reference proteome</keyword>
<dbReference type="RefSeq" id="WP_204539505.1">
    <property type="nucleotide sequence ID" value="NZ_JAFBFI010000003.1"/>
</dbReference>
<evidence type="ECO:0000313" key="1">
    <source>
        <dbReference type="EMBL" id="MBM7691629.1"/>
    </source>
</evidence>
<gene>
    <name evidence="1" type="ORF">JOC77_001036</name>
</gene>